<keyword evidence="7 8" id="KW-0624">Polysaccharide degradation</keyword>
<dbReference type="PANTHER" id="PTHR22298">
    <property type="entry name" value="ENDO-1,4-BETA-GLUCANASE"/>
    <property type="match status" value="1"/>
</dbReference>
<evidence type="ECO:0000313" key="12">
    <source>
        <dbReference type="EMBL" id="MQM03052.1"/>
    </source>
</evidence>
<comment type="catalytic activity">
    <reaction evidence="1 9">
        <text>Endohydrolysis of (1-&gt;4)-beta-D-glucosidic linkages in cellulose, lichenin and cereal beta-D-glucans.</text>
        <dbReference type="EC" id="3.2.1.4"/>
    </reaction>
</comment>
<dbReference type="Pfam" id="PF00759">
    <property type="entry name" value="Glyco_hydro_9"/>
    <property type="match status" value="1"/>
</dbReference>
<dbReference type="InterPro" id="IPR008928">
    <property type="entry name" value="6-hairpin_glycosidase_sf"/>
</dbReference>
<comment type="similarity">
    <text evidence="2 8 9">Belongs to the glycosyl hydrolase 9 (cellulase E) family.</text>
</comment>
<evidence type="ECO:0000256" key="1">
    <source>
        <dbReference type="ARBA" id="ARBA00000966"/>
    </source>
</evidence>
<evidence type="ECO:0000256" key="5">
    <source>
        <dbReference type="ARBA" id="ARBA00023277"/>
    </source>
</evidence>
<evidence type="ECO:0000259" key="11">
    <source>
        <dbReference type="Pfam" id="PF00759"/>
    </source>
</evidence>
<evidence type="ECO:0000256" key="10">
    <source>
        <dbReference type="SAM" id="Phobius"/>
    </source>
</evidence>
<gene>
    <name evidence="12" type="ORF">Taro_035831</name>
</gene>
<evidence type="ECO:0000256" key="8">
    <source>
        <dbReference type="PROSITE-ProRule" id="PRU10059"/>
    </source>
</evidence>
<dbReference type="Proteomes" id="UP000652761">
    <property type="component" value="Unassembled WGS sequence"/>
</dbReference>
<dbReference type="AlphaFoldDB" id="A0A843VZY9"/>
<keyword evidence="6 8" id="KW-0326">Glycosidase</keyword>
<accession>A0A843VZY9</accession>
<feature type="domain" description="Glycoside hydrolase family 9" evidence="11">
    <location>
        <begin position="167"/>
        <end position="640"/>
    </location>
</feature>
<protein>
    <recommendedName>
        <fullName evidence="9">Endoglucanase</fullName>
        <ecNumber evidence="9">3.2.1.4</ecNumber>
    </recommendedName>
</protein>
<evidence type="ECO:0000256" key="4">
    <source>
        <dbReference type="ARBA" id="ARBA00023001"/>
    </source>
</evidence>
<dbReference type="InterPro" id="IPR012341">
    <property type="entry name" value="6hp_glycosidase-like_sf"/>
</dbReference>
<keyword evidence="10" id="KW-0472">Membrane</keyword>
<keyword evidence="3 8" id="KW-0378">Hydrolase</keyword>
<dbReference type="InterPro" id="IPR018221">
    <property type="entry name" value="Glyco_hydro_9_His_AS"/>
</dbReference>
<dbReference type="EMBL" id="NMUH01002968">
    <property type="protein sequence ID" value="MQM03052.1"/>
    <property type="molecule type" value="Genomic_DNA"/>
</dbReference>
<keyword evidence="5 8" id="KW-0119">Carbohydrate metabolism</keyword>
<dbReference type="GO" id="GO:0008810">
    <property type="term" value="F:cellulase activity"/>
    <property type="evidence" value="ECO:0007669"/>
    <property type="project" value="UniProtKB-EC"/>
</dbReference>
<dbReference type="PROSITE" id="PS00592">
    <property type="entry name" value="GH9_2"/>
    <property type="match status" value="1"/>
</dbReference>
<name>A0A843VZY9_COLES</name>
<evidence type="ECO:0000256" key="6">
    <source>
        <dbReference type="ARBA" id="ARBA00023295"/>
    </source>
</evidence>
<reference evidence="12" key="1">
    <citation type="submission" date="2017-07" db="EMBL/GenBank/DDBJ databases">
        <title>Taro Niue Genome Assembly and Annotation.</title>
        <authorList>
            <person name="Atibalentja N."/>
            <person name="Keating K."/>
            <person name="Fields C.J."/>
        </authorList>
    </citation>
    <scope>NUCLEOTIDE SEQUENCE</scope>
    <source>
        <strain evidence="12">Niue_2</strain>
        <tissue evidence="12">Leaf</tissue>
    </source>
</reference>
<comment type="caution">
    <text evidence="12">The sequence shown here is derived from an EMBL/GenBank/DDBJ whole genome shotgun (WGS) entry which is preliminary data.</text>
</comment>
<proteinExistence type="inferred from homology"/>
<feature type="active site" evidence="8">
    <location>
        <position position="570"/>
    </location>
</feature>
<dbReference type="OrthoDB" id="10257085at2759"/>
<keyword evidence="13" id="KW-1185">Reference proteome</keyword>
<evidence type="ECO:0000256" key="7">
    <source>
        <dbReference type="ARBA" id="ARBA00023326"/>
    </source>
</evidence>
<dbReference type="GO" id="GO:0030245">
    <property type="term" value="P:cellulose catabolic process"/>
    <property type="evidence" value="ECO:0007669"/>
    <property type="project" value="UniProtKB-KW"/>
</dbReference>
<evidence type="ECO:0000256" key="9">
    <source>
        <dbReference type="RuleBase" id="RU361166"/>
    </source>
</evidence>
<sequence length="675" mass="75087">MPYVAKAINMVDEPAGIFVHSITETGRLLPSGSRWNSIEIDVSLLPPSTTPSDSLPSKYSKSLEFTLTIRDRTRFRRFICATSSLVLLAVAALLLTALLPRKRPDVSSSKNIPLALSHALQFFDAQRCKQQATVMGFASLSCSINLVVFDRGKILMLIFSAGILAKSNYSVAFRGDSGLQDGNSEQTHADLVGGFYDSGNNVKFSFPIAYAISLLSWTVIEYHQKYEALGELDHVKDVIRWGTDYLLKLYIPSNSTSGSTILYSQASAQQLFTLIDGAKENDLTCWQRPEDMKYERPASVCRNSATDLAGEMMAALAASSMVFRQQESYSRKLIQTAQSLFEFVKKTRKFPETYSANECGKEARNFYNSSGYLDELAWGGTWLFFATGNYSYLEYATEKFVSASDTQSSANKGGFYWDNKLPATAVLLTRLRYLRDPGYPYEINLRISTDWASNLICSYVSPNRGFNMTPGGLIIINPNESGTLQFGVTAAFLTKVYNDYLKSLRIPGENCGFDFFSLQTLQTFSRSQASPKTTGSNTKQLQLVNYVLGDNPANMSYMVGFGESFPKRVHHRGGSIPWDGRHYTCEEGKRWRDRKDPNPNILRGAMVAGPDKDEKFFDERGWPAYTEPTLSGNAGLVAALVAVLEPQVPYLGWDDRNGGIDPDGIFLNLKLGDYS</sequence>
<dbReference type="EC" id="3.2.1.4" evidence="9"/>
<evidence type="ECO:0000313" key="13">
    <source>
        <dbReference type="Proteomes" id="UP000652761"/>
    </source>
</evidence>
<evidence type="ECO:0000256" key="3">
    <source>
        <dbReference type="ARBA" id="ARBA00022801"/>
    </source>
</evidence>
<keyword evidence="10" id="KW-0812">Transmembrane</keyword>
<evidence type="ECO:0000256" key="2">
    <source>
        <dbReference type="ARBA" id="ARBA00007072"/>
    </source>
</evidence>
<keyword evidence="10" id="KW-1133">Transmembrane helix</keyword>
<feature type="transmembrane region" description="Helical" evidence="10">
    <location>
        <begin position="78"/>
        <end position="99"/>
    </location>
</feature>
<keyword evidence="4 9" id="KW-0136">Cellulose degradation</keyword>
<organism evidence="12 13">
    <name type="scientific">Colocasia esculenta</name>
    <name type="common">Wild taro</name>
    <name type="synonym">Arum esculentum</name>
    <dbReference type="NCBI Taxonomy" id="4460"/>
    <lineage>
        <taxon>Eukaryota</taxon>
        <taxon>Viridiplantae</taxon>
        <taxon>Streptophyta</taxon>
        <taxon>Embryophyta</taxon>
        <taxon>Tracheophyta</taxon>
        <taxon>Spermatophyta</taxon>
        <taxon>Magnoliopsida</taxon>
        <taxon>Liliopsida</taxon>
        <taxon>Araceae</taxon>
        <taxon>Aroideae</taxon>
        <taxon>Colocasieae</taxon>
        <taxon>Colocasia</taxon>
    </lineage>
</organism>
<dbReference type="InterPro" id="IPR001701">
    <property type="entry name" value="Glyco_hydro_9"/>
</dbReference>
<dbReference type="Gene3D" id="1.50.10.10">
    <property type="match status" value="1"/>
</dbReference>
<dbReference type="SUPFAM" id="SSF48208">
    <property type="entry name" value="Six-hairpin glycosidases"/>
    <property type="match status" value="1"/>
</dbReference>